<protein>
    <recommendedName>
        <fullName evidence="4">DUF4064 domain-containing protein</fullName>
    </recommendedName>
</protein>
<dbReference type="RefSeq" id="WP_255927304.1">
    <property type="nucleotide sequence ID" value="NZ_JANFQP010000001.1"/>
</dbReference>
<accession>A0ABW5K653</accession>
<feature type="transmembrane region" description="Helical" evidence="1">
    <location>
        <begin position="109"/>
        <end position="130"/>
    </location>
</feature>
<proteinExistence type="predicted"/>
<feature type="transmembrane region" description="Helical" evidence="1">
    <location>
        <begin position="52"/>
        <end position="73"/>
    </location>
</feature>
<evidence type="ECO:0000313" key="3">
    <source>
        <dbReference type="Proteomes" id="UP001597394"/>
    </source>
</evidence>
<keyword evidence="1" id="KW-1133">Transmembrane helix</keyword>
<keyword evidence="3" id="KW-1185">Reference proteome</keyword>
<reference evidence="3" key="1">
    <citation type="journal article" date="2019" name="Int. J. Syst. Evol. Microbiol.">
        <title>The Global Catalogue of Microorganisms (GCM) 10K type strain sequencing project: providing services to taxonomists for standard genome sequencing and annotation.</title>
        <authorList>
            <consortium name="The Broad Institute Genomics Platform"/>
            <consortium name="The Broad Institute Genome Sequencing Center for Infectious Disease"/>
            <person name="Wu L."/>
            <person name="Ma J."/>
        </authorList>
    </citation>
    <scope>NUCLEOTIDE SEQUENCE [LARGE SCALE GENOMIC DNA]</scope>
    <source>
        <strain evidence="3">KCTC 52204</strain>
    </source>
</reference>
<organism evidence="2 3">
    <name type="scientific">Kaistella montana</name>
    <dbReference type="NCBI Taxonomy" id="1849733"/>
    <lineage>
        <taxon>Bacteria</taxon>
        <taxon>Pseudomonadati</taxon>
        <taxon>Bacteroidota</taxon>
        <taxon>Flavobacteriia</taxon>
        <taxon>Flavobacteriales</taxon>
        <taxon>Weeksellaceae</taxon>
        <taxon>Chryseobacterium group</taxon>
        <taxon>Kaistella</taxon>
    </lineage>
</organism>
<keyword evidence="1" id="KW-0472">Membrane</keyword>
<name>A0ABW5K653_9FLAO</name>
<feature type="transmembrane region" description="Helical" evidence="1">
    <location>
        <begin position="85"/>
        <end position="103"/>
    </location>
</feature>
<dbReference type="EMBL" id="JBHULG010000001">
    <property type="protein sequence ID" value="MFD2544361.1"/>
    <property type="molecule type" value="Genomic_DNA"/>
</dbReference>
<comment type="caution">
    <text evidence="2">The sequence shown here is derived from an EMBL/GenBank/DDBJ whole genome shotgun (WGS) entry which is preliminary data.</text>
</comment>
<evidence type="ECO:0008006" key="4">
    <source>
        <dbReference type="Google" id="ProtNLM"/>
    </source>
</evidence>
<evidence type="ECO:0000313" key="2">
    <source>
        <dbReference type="EMBL" id="MFD2544361.1"/>
    </source>
</evidence>
<sequence>MMIKKIVAVVAGILLTSVAVGLVQQLGHYLYPLPSGTDPNEPEAIKKYVENAPFMAIFFVIISYAVGALVGGFVSTKIANDGKKIYALIIGILFLFTSIYMMVTIPSPIWFWILGIAVWSLVLLGWKLALNKKNEH</sequence>
<dbReference type="Proteomes" id="UP001597394">
    <property type="component" value="Unassembled WGS sequence"/>
</dbReference>
<gene>
    <name evidence="2" type="ORF">ACFSO8_02695</name>
</gene>
<keyword evidence="1" id="KW-0812">Transmembrane</keyword>
<evidence type="ECO:0000256" key="1">
    <source>
        <dbReference type="SAM" id="Phobius"/>
    </source>
</evidence>